<proteinExistence type="predicted"/>
<accession>A0A0F5VIX6</accession>
<sequence>MKTCFTVVLYNTEINESQTLNDIVPLLSESKHKLIIWNNGPNKVHCVDSLLESTIDFDVHETITNISLAKIYNEVIKKHEDYERYVFLDQDSQLPDFFLTNLESTRADIVLPEVIVDNDAVYPVVEVERRLFSQRKIRVNEGYPLSSQCFYLSIGSGIAITKKIIKSLEGKYETVFDERFKIYGVDTTFFLRLNNIKNINGVVSGKIFHSLSRLEEGDKPSKFRLRERVVDNVLTARFYPSLRTLTRLIKFLISNVRYFEIDDFKLLISTLLRGRHPTND</sequence>
<dbReference type="Proteomes" id="UP000033633">
    <property type="component" value="Unassembled WGS sequence"/>
</dbReference>
<dbReference type="AlphaFoldDB" id="A0A0F5VIX6"/>
<keyword evidence="2" id="KW-1185">Reference proteome</keyword>
<dbReference type="PATRIC" id="fig|265726.11.peg.254"/>
<organism evidence="1 2">
    <name type="scientific">Photobacterium halotolerans</name>
    <dbReference type="NCBI Taxonomy" id="265726"/>
    <lineage>
        <taxon>Bacteria</taxon>
        <taxon>Pseudomonadati</taxon>
        <taxon>Pseudomonadota</taxon>
        <taxon>Gammaproteobacteria</taxon>
        <taxon>Vibrionales</taxon>
        <taxon>Vibrionaceae</taxon>
        <taxon>Photobacterium</taxon>
    </lineage>
</organism>
<dbReference type="STRING" id="265726.KY46_01175"/>
<gene>
    <name evidence="1" type="ORF">KY46_01175</name>
</gene>
<dbReference type="EMBL" id="JWYV01000001">
    <property type="protein sequence ID" value="KKD01470.1"/>
    <property type="molecule type" value="Genomic_DNA"/>
</dbReference>
<dbReference type="InterPro" id="IPR029044">
    <property type="entry name" value="Nucleotide-diphossugar_trans"/>
</dbReference>
<protein>
    <recommendedName>
        <fullName evidence="3">Glycosyl transferase</fullName>
    </recommendedName>
</protein>
<evidence type="ECO:0008006" key="3">
    <source>
        <dbReference type="Google" id="ProtNLM"/>
    </source>
</evidence>
<comment type="caution">
    <text evidence="1">The sequence shown here is derived from an EMBL/GenBank/DDBJ whole genome shotgun (WGS) entry which is preliminary data.</text>
</comment>
<dbReference type="SUPFAM" id="SSF53448">
    <property type="entry name" value="Nucleotide-diphospho-sugar transferases"/>
    <property type="match status" value="1"/>
</dbReference>
<dbReference type="OrthoDB" id="5829996at2"/>
<evidence type="ECO:0000313" key="2">
    <source>
        <dbReference type="Proteomes" id="UP000033633"/>
    </source>
</evidence>
<dbReference type="RefSeq" id="WP_046218795.1">
    <property type="nucleotide sequence ID" value="NZ_JWYV01000001.1"/>
</dbReference>
<reference evidence="1 2" key="1">
    <citation type="submission" date="2014-12" db="EMBL/GenBank/DDBJ databases">
        <title>Mercury Reductase activity and rhizosphere competence traits in the genome of root associated Photobacterium halotolerans MELD1.</title>
        <authorList>
            <person name="Mathew D.C."/>
            <person name="Huang C.-C."/>
        </authorList>
    </citation>
    <scope>NUCLEOTIDE SEQUENCE [LARGE SCALE GENOMIC DNA]</scope>
    <source>
        <strain evidence="1 2">MELD1</strain>
    </source>
</reference>
<evidence type="ECO:0000313" key="1">
    <source>
        <dbReference type="EMBL" id="KKD01470.1"/>
    </source>
</evidence>
<name>A0A0F5VIX6_9GAMM</name>